<dbReference type="AlphaFoldDB" id="A0A430AHW2"/>
<comment type="caution">
    <text evidence="1">The sequence shown here is derived from an EMBL/GenBank/DDBJ whole genome shotgun (WGS) entry which is preliminary data.</text>
</comment>
<dbReference type="RefSeq" id="WP_126821616.1">
    <property type="nucleotide sequence ID" value="NZ_JBHLWU010000001.1"/>
</dbReference>
<organism evidence="1 2">
    <name type="scientific">Vagococcus entomophilus</name>
    <dbReference type="NCBI Taxonomy" id="1160095"/>
    <lineage>
        <taxon>Bacteria</taxon>
        <taxon>Bacillati</taxon>
        <taxon>Bacillota</taxon>
        <taxon>Bacilli</taxon>
        <taxon>Lactobacillales</taxon>
        <taxon>Enterococcaceae</taxon>
        <taxon>Vagococcus</taxon>
    </lineage>
</organism>
<dbReference type="EMBL" id="NGJZ01000001">
    <property type="protein sequence ID" value="RSU07706.1"/>
    <property type="molecule type" value="Genomic_DNA"/>
</dbReference>
<evidence type="ECO:0008006" key="3">
    <source>
        <dbReference type="Google" id="ProtNLM"/>
    </source>
</evidence>
<dbReference type="Proteomes" id="UP000288669">
    <property type="component" value="Unassembled WGS sequence"/>
</dbReference>
<proteinExistence type="predicted"/>
<protein>
    <recommendedName>
        <fullName evidence="3">Lipoprotein</fullName>
    </recommendedName>
</protein>
<keyword evidence="2" id="KW-1185">Reference proteome</keyword>
<dbReference type="PROSITE" id="PS51257">
    <property type="entry name" value="PROKAR_LIPOPROTEIN"/>
    <property type="match status" value="1"/>
</dbReference>
<evidence type="ECO:0000313" key="1">
    <source>
        <dbReference type="EMBL" id="RSU07706.1"/>
    </source>
</evidence>
<gene>
    <name evidence="1" type="ORF">CBF30_00245</name>
</gene>
<accession>A0A430AHW2</accession>
<name>A0A430AHW2_9ENTE</name>
<reference evidence="1 2" key="1">
    <citation type="submission" date="2017-05" db="EMBL/GenBank/DDBJ databases">
        <title>Vagococcus spp. assemblies.</title>
        <authorList>
            <person name="Gulvik C.A."/>
        </authorList>
    </citation>
    <scope>NUCLEOTIDE SEQUENCE [LARGE SCALE GENOMIC DNA]</scope>
    <source>
        <strain evidence="1 2">DSM 24756</strain>
    </source>
</reference>
<sequence length="123" mass="14177">MEIMKKMMWVMMIVGVVSLFSGCGKKQADEKAQTIANQVLADVNKQLNPDKKIALDDIDLEVYKDQNNQYVARILVPQAKHSFYYSASDSQKVEKSNMSSENFQKELKKQKMENVYKVMNISF</sequence>
<evidence type="ECO:0000313" key="2">
    <source>
        <dbReference type="Proteomes" id="UP000288669"/>
    </source>
</evidence>